<feature type="binding site" evidence="7">
    <location>
        <position position="120"/>
    </location>
    <ligand>
        <name>carbamoyl phosphate</name>
        <dbReference type="ChEBI" id="CHEBI:58228"/>
    </ligand>
</feature>
<evidence type="ECO:0000313" key="10">
    <source>
        <dbReference type="EMBL" id="MBJ7542956.1"/>
    </source>
</evidence>
<evidence type="ECO:0000256" key="3">
    <source>
        <dbReference type="ARBA" id="ARBA00007805"/>
    </source>
</evidence>
<dbReference type="GO" id="GO:0042450">
    <property type="term" value="P:L-arginine biosynthetic process via ornithine"/>
    <property type="evidence" value="ECO:0007669"/>
    <property type="project" value="UniProtKB-UniRule"/>
</dbReference>
<dbReference type="PRINTS" id="PR00100">
    <property type="entry name" value="AOTCASE"/>
</dbReference>
<dbReference type="GO" id="GO:0004585">
    <property type="term" value="F:ornithine carbamoyltransferase activity"/>
    <property type="evidence" value="ECO:0007669"/>
    <property type="project" value="UniProtKB-UniRule"/>
</dbReference>
<evidence type="ECO:0000256" key="6">
    <source>
        <dbReference type="ARBA" id="ARBA00048772"/>
    </source>
</evidence>
<protein>
    <recommendedName>
        <fullName evidence="4 7">Ornithine carbamoyltransferase</fullName>
        <shortName evidence="7">OTCase</shortName>
        <ecNumber evidence="4 7">2.1.3.3</ecNumber>
    </recommendedName>
</protein>
<dbReference type="PRINTS" id="PR00102">
    <property type="entry name" value="OTCASE"/>
</dbReference>
<dbReference type="Pfam" id="PF02729">
    <property type="entry name" value="OTCace_N"/>
    <property type="match status" value="1"/>
</dbReference>
<dbReference type="EC" id="2.1.3.3" evidence="4 7"/>
<dbReference type="InterPro" id="IPR024904">
    <property type="entry name" value="OTCase_ArgI"/>
</dbReference>
<feature type="binding site" evidence="7">
    <location>
        <begin position="147"/>
        <end position="150"/>
    </location>
    <ligand>
        <name>carbamoyl phosphate</name>
        <dbReference type="ChEBI" id="CHEBI:58228"/>
    </ligand>
</feature>
<evidence type="ECO:0000259" key="9">
    <source>
        <dbReference type="Pfam" id="PF02729"/>
    </source>
</evidence>
<dbReference type="FunFam" id="3.40.50.1370:FF:000008">
    <property type="entry name" value="Ornithine carbamoyltransferase"/>
    <property type="match status" value="1"/>
</dbReference>
<feature type="binding site" evidence="7">
    <location>
        <position position="96"/>
    </location>
    <ligand>
        <name>carbamoyl phosphate</name>
        <dbReference type="ChEBI" id="CHEBI:58228"/>
    </ligand>
</feature>
<evidence type="ECO:0000313" key="11">
    <source>
        <dbReference type="Proteomes" id="UP000623250"/>
    </source>
</evidence>
<name>A0A8I1GFL3_9HYPH</name>
<dbReference type="EMBL" id="JAEMUK010000010">
    <property type="protein sequence ID" value="MBJ7542956.1"/>
    <property type="molecule type" value="Genomic_DNA"/>
</dbReference>
<feature type="binding site" evidence="7">
    <location>
        <position position="178"/>
    </location>
    <ligand>
        <name>L-ornithine</name>
        <dbReference type="ChEBI" id="CHEBI:46911"/>
    </ligand>
</feature>
<dbReference type="NCBIfam" id="TIGR00658">
    <property type="entry name" value="orni_carb_tr"/>
    <property type="match status" value="1"/>
</dbReference>
<feature type="domain" description="Aspartate/ornithine carbamoyltransferase carbamoyl-P binding" evidence="9">
    <location>
        <begin position="17"/>
        <end position="160"/>
    </location>
</feature>
<comment type="function">
    <text evidence="1">Reversibly catalyzes the transfer of the carbamoyl group from carbamoyl phosphate (CP) to the N(epsilon) atom of ornithine (ORN) to produce L-citrulline.</text>
</comment>
<dbReference type="PANTHER" id="PTHR45753">
    <property type="entry name" value="ORNITHINE CARBAMOYLTRANSFERASE, MITOCHONDRIAL"/>
    <property type="match status" value="1"/>
</dbReference>
<accession>A0A8I1GFL3</accession>
<dbReference type="Gene3D" id="3.40.50.1370">
    <property type="entry name" value="Aspartate/ornithine carbamoyltransferase"/>
    <property type="match status" value="2"/>
</dbReference>
<evidence type="ECO:0000259" key="8">
    <source>
        <dbReference type="Pfam" id="PF00185"/>
    </source>
</evidence>
<evidence type="ECO:0000256" key="7">
    <source>
        <dbReference type="HAMAP-Rule" id="MF_01109"/>
    </source>
</evidence>
<feature type="binding site" evidence="7">
    <location>
        <begin position="69"/>
        <end position="72"/>
    </location>
    <ligand>
        <name>carbamoyl phosphate</name>
        <dbReference type="ChEBI" id="CHEBI:58228"/>
    </ligand>
</feature>
<dbReference type="Pfam" id="PF00185">
    <property type="entry name" value="OTCace"/>
    <property type="match status" value="1"/>
</dbReference>
<comment type="pathway">
    <text evidence="2">Amino-acid biosynthesis; L-arginine biosynthesis; L-arginine from L-ornithine and carbamoyl phosphate: step 1/3.</text>
</comment>
<dbReference type="NCBIfam" id="NF001986">
    <property type="entry name" value="PRK00779.1"/>
    <property type="match status" value="1"/>
</dbReference>
<evidence type="ECO:0000256" key="5">
    <source>
        <dbReference type="ARBA" id="ARBA00022679"/>
    </source>
</evidence>
<dbReference type="Proteomes" id="UP000623250">
    <property type="component" value="Unassembled WGS sequence"/>
</dbReference>
<feature type="binding site" evidence="7">
    <location>
        <begin position="242"/>
        <end position="243"/>
    </location>
    <ligand>
        <name>L-ornithine</name>
        <dbReference type="ChEBI" id="CHEBI:46911"/>
    </ligand>
</feature>
<dbReference type="InterPro" id="IPR006132">
    <property type="entry name" value="Asp/Orn_carbamoyltranf_P-bd"/>
</dbReference>
<comment type="caution">
    <text evidence="10">The sequence shown here is derived from an EMBL/GenBank/DDBJ whole genome shotgun (WGS) entry which is preliminary data.</text>
</comment>
<dbReference type="SUPFAM" id="SSF53671">
    <property type="entry name" value="Aspartate/ornithine carbamoyltransferase"/>
    <property type="match status" value="1"/>
</dbReference>
<comment type="catalytic activity">
    <reaction evidence="6 7">
        <text>carbamoyl phosphate + L-ornithine = L-citrulline + phosphate + H(+)</text>
        <dbReference type="Rhea" id="RHEA:19513"/>
        <dbReference type="ChEBI" id="CHEBI:15378"/>
        <dbReference type="ChEBI" id="CHEBI:43474"/>
        <dbReference type="ChEBI" id="CHEBI:46911"/>
        <dbReference type="ChEBI" id="CHEBI:57743"/>
        <dbReference type="ChEBI" id="CHEBI:58228"/>
        <dbReference type="EC" id="2.1.3.3"/>
    </reaction>
</comment>
<dbReference type="PANTHER" id="PTHR45753:SF3">
    <property type="entry name" value="ORNITHINE TRANSCARBAMYLASE, MITOCHONDRIAL"/>
    <property type="match status" value="1"/>
</dbReference>
<dbReference type="GO" id="GO:0005737">
    <property type="term" value="C:cytoplasm"/>
    <property type="evidence" value="ECO:0007669"/>
    <property type="project" value="UniProtKB-SubCell"/>
</dbReference>
<dbReference type="PROSITE" id="PS00097">
    <property type="entry name" value="CARBAMOYLTRANSFERASE"/>
    <property type="match status" value="1"/>
</dbReference>
<feature type="binding site" evidence="7">
    <location>
        <position position="238"/>
    </location>
    <ligand>
        <name>L-ornithine</name>
        <dbReference type="ChEBI" id="CHEBI:46911"/>
    </ligand>
</feature>
<comment type="similarity">
    <text evidence="3 7">Belongs to the aspartate/ornithine carbamoyltransferase superfamily. OTCase family.</text>
</comment>
<dbReference type="GO" id="GO:0016597">
    <property type="term" value="F:amino acid binding"/>
    <property type="evidence" value="ECO:0007669"/>
    <property type="project" value="InterPro"/>
</dbReference>
<feature type="binding site" evidence="7">
    <location>
        <position position="305"/>
    </location>
    <ligand>
        <name>carbamoyl phosphate</name>
        <dbReference type="ChEBI" id="CHEBI:58228"/>
    </ligand>
</feature>
<evidence type="ECO:0000256" key="2">
    <source>
        <dbReference type="ARBA" id="ARBA00004975"/>
    </source>
</evidence>
<dbReference type="InterPro" id="IPR036901">
    <property type="entry name" value="Asp/Orn_carbamoylTrfase_sf"/>
</dbReference>
<sequence>MLHFQRNSMIKEPSAPRHFLDIDDYDFDTLRLILDNARALKKLIKTSPASDWPKVAEGKVLAMLFEKSSTRTRVSFDVAMRQLGGETIVLNRNDMQLGRGETIADTARVLSRYVDAIMMRCTSHEALIELAEHSAVPVINGLSDRSHPCQILADIMTLEEHKGDVAPLKVAWIGDFNNVTASWVHAAVRFGFAMTLATPKLLQPPRSFLDWANDEGGRITVVEDPAVAVAGADCVVTDVWVSMGQENVAERETLLAPYQVNAALMEKADKNAIFMHCLPAHRGREVTDDVIDGPQSVVFDEAENRLHAQRAILAWCFEKV</sequence>
<proteinExistence type="inferred from homology"/>
<keyword evidence="5 7" id="KW-0808">Transferase</keyword>
<dbReference type="InterPro" id="IPR006131">
    <property type="entry name" value="Asp_carbamoyltransf_Asp/Orn-bd"/>
</dbReference>
<dbReference type="HAMAP" id="MF_01109">
    <property type="entry name" value="OTCase"/>
    <property type="match status" value="1"/>
</dbReference>
<feature type="binding site" evidence="7">
    <location>
        <begin position="277"/>
        <end position="278"/>
    </location>
    <ligand>
        <name>carbamoyl phosphate</name>
        <dbReference type="ChEBI" id="CHEBI:58228"/>
    </ligand>
</feature>
<evidence type="ECO:0000256" key="1">
    <source>
        <dbReference type="ARBA" id="ARBA00003822"/>
    </source>
</evidence>
<dbReference type="InterPro" id="IPR002292">
    <property type="entry name" value="Orn/put_carbamltrans"/>
</dbReference>
<keyword evidence="7" id="KW-0963">Cytoplasm</keyword>
<comment type="subcellular location">
    <subcellularLocation>
        <location evidence="7">Cytoplasm</location>
    </subcellularLocation>
</comment>
<gene>
    <name evidence="10" type="primary">argF</name>
    <name evidence="10" type="ORF">JDN41_05235</name>
</gene>
<evidence type="ECO:0000256" key="4">
    <source>
        <dbReference type="ARBA" id="ARBA00013007"/>
    </source>
</evidence>
<dbReference type="AlphaFoldDB" id="A0A8I1GFL3"/>
<reference evidence="10 11" key="1">
    <citation type="submission" date="2020-12" db="EMBL/GenBank/DDBJ databases">
        <title>Revised draft genomes of Rhodomicrobium vannielii ATCC 17100 and Rhodomicrobium udaipurense JA643.</title>
        <authorList>
            <person name="Conners E.M."/>
            <person name="Davenport E.J."/>
            <person name="Bose A."/>
        </authorList>
    </citation>
    <scope>NUCLEOTIDE SEQUENCE [LARGE SCALE GENOMIC DNA]</scope>
    <source>
        <strain evidence="10 11">JA643</strain>
    </source>
</reference>
<dbReference type="GO" id="GO:0019240">
    <property type="term" value="P:citrulline biosynthetic process"/>
    <property type="evidence" value="ECO:0007669"/>
    <property type="project" value="TreeGrafter"/>
</dbReference>
<organism evidence="10 11">
    <name type="scientific">Rhodomicrobium udaipurense</name>
    <dbReference type="NCBI Taxonomy" id="1202716"/>
    <lineage>
        <taxon>Bacteria</taxon>
        <taxon>Pseudomonadati</taxon>
        <taxon>Pseudomonadota</taxon>
        <taxon>Alphaproteobacteria</taxon>
        <taxon>Hyphomicrobiales</taxon>
        <taxon>Hyphomicrobiaceae</taxon>
        <taxon>Rhodomicrobium</taxon>
    </lineage>
</organism>
<dbReference type="InterPro" id="IPR006130">
    <property type="entry name" value="Asp/Orn_carbamoylTrfase"/>
</dbReference>
<keyword evidence="11" id="KW-1185">Reference proteome</keyword>
<feature type="domain" description="Aspartate/ornithine carbamoyltransferase Asp/Orn-binding" evidence="8">
    <location>
        <begin position="168"/>
        <end position="316"/>
    </location>
</feature>